<evidence type="ECO:0000313" key="2">
    <source>
        <dbReference type="EMBL" id="SLM38658.1"/>
    </source>
</evidence>
<feature type="non-terminal residue" evidence="2">
    <location>
        <position position="129"/>
    </location>
</feature>
<protein>
    <submittedName>
        <fullName evidence="2">Glcd gamma</fullName>
    </submittedName>
</protein>
<feature type="region of interest" description="Disordered" evidence="1">
    <location>
        <begin position="1"/>
        <end position="22"/>
    </location>
</feature>
<dbReference type="EMBL" id="FWEW01002650">
    <property type="protein sequence ID" value="SLM38658.1"/>
    <property type="molecule type" value="Genomic_DNA"/>
</dbReference>
<reference evidence="3" key="1">
    <citation type="submission" date="2017-03" db="EMBL/GenBank/DDBJ databases">
        <authorList>
            <person name="Sharma R."/>
            <person name="Thines M."/>
        </authorList>
    </citation>
    <scope>NUCLEOTIDE SEQUENCE [LARGE SCALE GENOMIC DNA]</scope>
</reference>
<organism evidence="2 3">
    <name type="scientific">Lasallia pustulata</name>
    <dbReference type="NCBI Taxonomy" id="136370"/>
    <lineage>
        <taxon>Eukaryota</taxon>
        <taxon>Fungi</taxon>
        <taxon>Dikarya</taxon>
        <taxon>Ascomycota</taxon>
        <taxon>Pezizomycotina</taxon>
        <taxon>Lecanoromycetes</taxon>
        <taxon>OSLEUM clade</taxon>
        <taxon>Umbilicariomycetidae</taxon>
        <taxon>Umbilicariales</taxon>
        <taxon>Umbilicariaceae</taxon>
        <taxon>Lasallia</taxon>
    </lineage>
</organism>
<keyword evidence="3" id="KW-1185">Reference proteome</keyword>
<evidence type="ECO:0000256" key="1">
    <source>
        <dbReference type="SAM" id="MobiDB-lite"/>
    </source>
</evidence>
<accession>A0A1W5D688</accession>
<dbReference type="AlphaFoldDB" id="A0A1W5D688"/>
<sequence length="129" mass="14079">MSPPNANNTATSLLAGTSGRRAASTAGHITIGLPVEDREKGPNKGDILNGAVSWTRDLMWALQQKYAQEDELAQYITSLGGQWPFAVTEDEKRMRTEVLDAIEKNGVETFSYTRTDGTGLRVPKHTTLS</sequence>
<evidence type="ECO:0000313" key="3">
    <source>
        <dbReference type="Proteomes" id="UP000192927"/>
    </source>
</evidence>
<name>A0A1W5D688_9LECA</name>
<dbReference type="Proteomes" id="UP000192927">
    <property type="component" value="Unassembled WGS sequence"/>
</dbReference>
<proteinExistence type="predicted"/>
<feature type="compositionally biased region" description="Polar residues" evidence="1">
    <location>
        <begin position="1"/>
        <end position="15"/>
    </location>
</feature>